<comment type="caution">
    <text evidence="2">The sequence shown here is derived from an EMBL/GenBank/DDBJ whole genome shotgun (WGS) entry which is preliminary data.</text>
</comment>
<evidence type="ECO:0000256" key="1">
    <source>
        <dbReference type="SAM" id="MobiDB-lite"/>
    </source>
</evidence>
<dbReference type="Proteomes" id="UP001217485">
    <property type="component" value="Unassembled WGS sequence"/>
</dbReference>
<gene>
    <name evidence="2" type="ORF">POL72_07295</name>
</gene>
<name>A0ABT5BVE3_9BACT</name>
<organism evidence="2 3">
    <name type="scientific">Sorangium atrum</name>
    <dbReference type="NCBI Taxonomy" id="2995308"/>
    <lineage>
        <taxon>Bacteria</taxon>
        <taxon>Pseudomonadati</taxon>
        <taxon>Myxococcota</taxon>
        <taxon>Polyangia</taxon>
        <taxon>Polyangiales</taxon>
        <taxon>Polyangiaceae</taxon>
        <taxon>Sorangium</taxon>
    </lineage>
</organism>
<sequence>MPLEVTTAASRLLQDEARHTELCARAAEALGGNHGATLAPSDLQLPRNGLPTHLFVARWTASMFCVGESASVGILDVLQQHTTDPCLADGGPLPDAPRPSGPNLGIPSRPAAARAFYERIDRVILPSFAALGVPAHEAWTLRLEVPAQAENR</sequence>
<reference evidence="2 3" key="1">
    <citation type="submission" date="2023-01" db="EMBL/GenBank/DDBJ databases">
        <title>Minimal conservation of predation-associated metabolite biosynthetic gene clusters underscores biosynthetic potential of Myxococcota including descriptions for ten novel species: Archangium lansinium sp. nov., Myxococcus landrumus sp. nov., Nannocystis bai.</title>
        <authorList>
            <person name="Ahearne A."/>
            <person name="Stevens C."/>
            <person name="Dowd S."/>
        </authorList>
    </citation>
    <scope>NUCLEOTIDE SEQUENCE [LARGE SCALE GENOMIC DNA]</scope>
    <source>
        <strain evidence="2 3">WIWO2</strain>
    </source>
</reference>
<accession>A0ABT5BVE3</accession>
<dbReference type="EMBL" id="JAQNDK010000001">
    <property type="protein sequence ID" value="MDC0677545.1"/>
    <property type="molecule type" value="Genomic_DNA"/>
</dbReference>
<dbReference type="RefSeq" id="WP_272094302.1">
    <property type="nucleotide sequence ID" value="NZ_JAQNDK010000001.1"/>
</dbReference>
<evidence type="ECO:0000313" key="2">
    <source>
        <dbReference type="EMBL" id="MDC0677545.1"/>
    </source>
</evidence>
<feature type="region of interest" description="Disordered" evidence="1">
    <location>
        <begin position="86"/>
        <end position="107"/>
    </location>
</feature>
<evidence type="ECO:0000313" key="3">
    <source>
        <dbReference type="Proteomes" id="UP001217485"/>
    </source>
</evidence>
<keyword evidence="3" id="KW-1185">Reference proteome</keyword>
<protein>
    <submittedName>
        <fullName evidence="2">Uncharacterized protein</fullName>
    </submittedName>
</protein>
<proteinExistence type="predicted"/>